<evidence type="ECO:0000256" key="5">
    <source>
        <dbReference type="ARBA" id="ARBA00023004"/>
    </source>
</evidence>
<dbReference type="GO" id="GO:0051536">
    <property type="term" value="F:iron-sulfur cluster binding"/>
    <property type="evidence" value="ECO:0007669"/>
    <property type="project" value="UniProtKB-KW"/>
</dbReference>
<feature type="non-terminal residue" evidence="9">
    <location>
        <position position="322"/>
    </location>
</feature>
<dbReference type="InterPro" id="IPR020578">
    <property type="entry name" value="Aminotrans_V_PyrdxlP_BS"/>
</dbReference>
<evidence type="ECO:0000259" key="8">
    <source>
        <dbReference type="Pfam" id="PF00266"/>
    </source>
</evidence>
<dbReference type="InterPro" id="IPR000192">
    <property type="entry name" value="Aminotrans_V_dom"/>
</dbReference>
<keyword evidence="6" id="KW-0411">Iron-sulfur</keyword>
<evidence type="ECO:0000256" key="6">
    <source>
        <dbReference type="ARBA" id="ARBA00023014"/>
    </source>
</evidence>
<evidence type="ECO:0000256" key="3">
    <source>
        <dbReference type="ARBA" id="ARBA00022723"/>
    </source>
</evidence>
<reference evidence="9 10" key="1">
    <citation type="submission" date="2013-05" db="EMBL/GenBank/DDBJ databases">
        <title>Draft genome of the parasitic nematode Anyclostoma ceylanicum.</title>
        <authorList>
            <person name="Mitreva M."/>
        </authorList>
    </citation>
    <scope>NUCLEOTIDE SEQUENCE [LARGE SCALE GENOMIC DNA]</scope>
</reference>
<evidence type="ECO:0000256" key="1">
    <source>
        <dbReference type="ARBA" id="ARBA00001933"/>
    </source>
</evidence>
<dbReference type="InterPro" id="IPR015421">
    <property type="entry name" value="PyrdxlP-dep_Trfase_major"/>
</dbReference>
<dbReference type="PANTHER" id="PTHR11601:SF34">
    <property type="entry name" value="CYSTEINE DESULFURASE"/>
    <property type="match status" value="1"/>
</dbReference>
<keyword evidence="3" id="KW-0479">Metal-binding</keyword>
<keyword evidence="4" id="KW-0663">Pyridoxal phosphate</keyword>
<dbReference type="PANTHER" id="PTHR11601">
    <property type="entry name" value="CYSTEINE DESULFURYLASE FAMILY MEMBER"/>
    <property type="match status" value="1"/>
</dbReference>
<protein>
    <recommendedName>
        <fullName evidence="8">Aminotransferase class V domain-containing protein</fullName>
    </recommendedName>
</protein>
<name>A0A0D6LDR2_9BILA</name>
<sequence>MGHYAFDLKELDIDFITCAAHKFHGPKGSGFLYCNKKAKVENLIHGGSQERGLRGGTENLYGIAGLAKAMELAYEDVQEHQSHVQGLKTYMIERLRELLPDVGFHGSIDPDTSLYTSGINVLEEIGSVVPVKRVISGNQHVHSDVKGQDICNERQLSFCKTGIYIQHRAFKVGQHPKSGSLEILRKVYPESKLFLTHSATGALEMTALLMNIQKGDEATFGGATTFIDIDTVAEVLHSVDKQLFERIQSQKIHFGRKDNPIAHNDDFILQKDAIGWKINWNYYRALGDTRNQTLIEDFKAFLDNYIEKSGEMKELKLLPGEG</sequence>
<proteinExistence type="inferred from homology"/>
<organism evidence="9 10">
    <name type="scientific">Ancylostoma ceylanicum</name>
    <dbReference type="NCBI Taxonomy" id="53326"/>
    <lineage>
        <taxon>Eukaryota</taxon>
        <taxon>Metazoa</taxon>
        <taxon>Ecdysozoa</taxon>
        <taxon>Nematoda</taxon>
        <taxon>Chromadorea</taxon>
        <taxon>Rhabditida</taxon>
        <taxon>Rhabditina</taxon>
        <taxon>Rhabditomorpha</taxon>
        <taxon>Strongyloidea</taxon>
        <taxon>Ancylostomatidae</taxon>
        <taxon>Ancylostomatinae</taxon>
        <taxon>Ancylostoma</taxon>
    </lineage>
</organism>
<comment type="similarity">
    <text evidence="2">Belongs to the class-V pyridoxal-phosphate-dependent aminotransferase family. NifS/IscS subfamily.</text>
</comment>
<dbReference type="InterPro" id="IPR015424">
    <property type="entry name" value="PyrdxlP-dep_Trfase"/>
</dbReference>
<keyword evidence="10" id="KW-1185">Reference proteome</keyword>
<dbReference type="Pfam" id="PF00266">
    <property type="entry name" value="Aminotran_5"/>
    <property type="match status" value="1"/>
</dbReference>
<keyword evidence="5" id="KW-0408">Iron</keyword>
<dbReference type="Gene3D" id="1.10.260.50">
    <property type="match status" value="1"/>
</dbReference>
<evidence type="ECO:0000313" key="9">
    <source>
        <dbReference type="EMBL" id="EPB65792.1"/>
    </source>
</evidence>
<feature type="domain" description="Aminotransferase class V" evidence="8">
    <location>
        <begin position="1"/>
        <end position="105"/>
    </location>
</feature>
<gene>
    <name evidence="9" type="ORF">ANCCEY_15136</name>
</gene>
<dbReference type="Proteomes" id="UP000054495">
    <property type="component" value="Unassembled WGS sequence"/>
</dbReference>
<dbReference type="GO" id="GO:0046872">
    <property type="term" value="F:metal ion binding"/>
    <property type="evidence" value="ECO:0007669"/>
    <property type="project" value="UniProtKB-KW"/>
</dbReference>
<dbReference type="Gene3D" id="3.40.640.10">
    <property type="entry name" value="Type I PLP-dependent aspartate aminotransferase-like (Major domain)"/>
    <property type="match status" value="1"/>
</dbReference>
<accession>A0A0D6LDR2</accession>
<evidence type="ECO:0000256" key="2">
    <source>
        <dbReference type="ARBA" id="ARBA00006490"/>
    </source>
</evidence>
<dbReference type="SUPFAM" id="SSF53383">
    <property type="entry name" value="PLP-dependent transferases"/>
    <property type="match status" value="1"/>
</dbReference>
<evidence type="ECO:0000313" key="10">
    <source>
        <dbReference type="Proteomes" id="UP000054495"/>
    </source>
</evidence>
<dbReference type="EMBL" id="KE127075">
    <property type="protein sequence ID" value="EPB65792.1"/>
    <property type="molecule type" value="Genomic_DNA"/>
</dbReference>
<evidence type="ECO:0000256" key="4">
    <source>
        <dbReference type="ARBA" id="ARBA00022898"/>
    </source>
</evidence>
<dbReference type="PROSITE" id="PS00595">
    <property type="entry name" value="AA_TRANSFER_CLASS_5"/>
    <property type="match status" value="1"/>
</dbReference>
<comment type="cofactor">
    <cofactor evidence="1 7">
        <name>pyridoxal 5'-phosphate</name>
        <dbReference type="ChEBI" id="CHEBI:597326"/>
    </cofactor>
</comment>
<evidence type="ECO:0000256" key="7">
    <source>
        <dbReference type="RuleBase" id="RU004504"/>
    </source>
</evidence>
<dbReference type="AlphaFoldDB" id="A0A0D6LDR2"/>